<evidence type="ECO:0000256" key="3">
    <source>
        <dbReference type="ARBA" id="ARBA00022448"/>
    </source>
</evidence>
<feature type="transmembrane region" description="Helical" evidence="9">
    <location>
        <begin position="129"/>
        <end position="153"/>
    </location>
</feature>
<proteinExistence type="inferred from homology"/>
<gene>
    <name evidence="11" type="ORF">WJT86_05745</name>
</gene>
<keyword evidence="4" id="KW-1003">Cell membrane</keyword>
<keyword evidence="5 9" id="KW-0812">Transmembrane</keyword>
<keyword evidence="12" id="KW-1185">Reference proteome</keyword>
<name>A0ABV0BIQ9_9HYPH</name>
<evidence type="ECO:0000256" key="8">
    <source>
        <dbReference type="ARBA" id="ARBA00023136"/>
    </source>
</evidence>
<evidence type="ECO:0000256" key="7">
    <source>
        <dbReference type="ARBA" id="ARBA00023047"/>
    </source>
</evidence>
<dbReference type="Pfam" id="PF01061">
    <property type="entry name" value="ABC2_membrane"/>
    <property type="match status" value="1"/>
</dbReference>
<reference evidence="11 12" key="1">
    <citation type="submission" date="2024-04" db="EMBL/GenBank/DDBJ databases">
        <title>A novel species isolated from cricket.</title>
        <authorList>
            <person name="Wang H.-C."/>
        </authorList>
    </citation>
    <scope>NUCLEOTIDE SEQUENCE [LARGE SCALE GENOMIC DNA]</scope>
    <source>
        <strain evidence="11 12">WL0021</strain>
    </source>
</reference>
<evidence type="ECO:0000256" key="5">
    <source>
        <dbReference type="ARBA" id="ARBA00022692"/>
    </source>
</evidence>
<feature type="transmembrane region" description="Helical" evidence="9">
    <location>
        <begin position="27"/>
        <end position="48"/>
    </location>
</feature>
<accession>A0ABV0BIQ9</accession>
<keyword evidence="3" id="KW-0813">Transport</keyword>
<comment type="subcellular location">
    <subcellularLocation>
        <location evidence="1">Cell membrane</location>
        <topology evidence="1">Multi-pass membrane protein</topology>
    </subcellularLocation>
</comment>
<dbReference type="PANTHER" id="PTHR30413">
    <property type="entry name" value="INNER MEMBRANE TRANSPORT PERMEASE"/>
    <property type="match status" value="1"/>
</dbReference>
<evidence type="ECO:0000313" key="12">
    <source>
        <dbReference type="Proteomes" id="UP001418637"/>
    </source>
</evidence>
<dbReference type="InterPro" id="IPR013525">
    <property type="entry name" value="ABC2_TM"/>
</dbReference>
<feature type="transmembrane region" description="Helical" evidence="9">
    <location>
        <begin position="60"/>
        <end position="80"/>
    </location>
</feature>
<protein>
    <submittedName>
        <fullName evidence="11">ABC transporter permease</fullName>
    </submittedName>
</protein>
<comment type="similarity">
    <text evidence="2">Belongs to the ABC-2 integral membrane protein family.</text>
</comment>
<organism evidence="11 12">
    <name type="scientific">Hohaiivirga grylli</name>
    <dbReference type="NCBI Taxonomy" id="3133970"/>
    <lineage>
        <taxon>Bacteria</taxon>
        <taxon>Pseudomonadati</taxon>
        <taxon>Pseudomonadota</taxon>
        <taxon>Alphaproteobacteria</taxon>
        <taxon>Hyphomicrobiales</taxon>
        <taxon>Methylobacteriaceae</taxon>
        <taxon>Hohaiivirga</taxon>
    </lineage>
</organism>
<feature type="domain" description="ABC-2 type transporter transmembrane" evidence="10">
    <location>
        <begin position="13"/>
        <end position="205"/>
    </location>
</feature>
<sequence length="248" mass="28771">MCAWESWYLLGISDIRLRYKRSRLGQLWITMSMAIFITGIGFAFSFLFKQDVKNYMPYFAVNYVVWGLISGIVLDSTTTFTQSAVYLTQEALPRSIFAMRVIVRNLVLFAHNLIIIPVIFLIFKVPVTWTILLAIPGLIILIVIGFLATILLSMICTRFRDMAQILQNLMQMLYFLTPVMWRPEQMTDAWYIVIFNPFAACLRIVSDPIHGIVPLNSVYYMVFATFAFLLVTTLLIFAHFRARIVYWL</sequence>
<evidence type="ECO:0000256" key="9">
    <source>
        <dbReference type="SAM" id="Phobius"/>
    </source>
</evidence>
<keyword evidence="7" id="KW-0625">Polysaccharide transport</keyword>
<keyword evidence="7" id="KW-0762">Sugar transport</keyword>
<evidence type="ECO:0000256" key="1">
    <source>
        <dbReference type="ARBA" id="ARBA00004651"/>
    </source>
</evidence>
<feature type="transmembrane region" description="Helical" evidence="9">
    <location>
        <begin position="218"/>
        <end position="240"/>
    </location>
</feature>
<comment type="caution">
    <text evidence="11">The sequence shown here is derived from an EMBL/GenBank/DDBJ whole genome shotgun (WGS) entry which is preliminary data.</text>
</comment>
<dbReference type="EMBL" id="JBBYXI010000002">
    <property type="protein sequence ID" value="MEN3930565.1"/>
    <property type="molecule type" value="Genomic_DNA"/>
</dbReference>
<keyword evidence="6 9" id="KW-1133">Transmembrane helix</keyword>
<evidence type="ECO:0000256" key="4">
    <source>
        <dbReference type="ARBA" id="ARBA00022475"/>
    </source>
</evidence>
<evidence type="ECO:0000256" key="6">
    <source>
        <dbReference type="ARBA" id="ARBA00022989"/>
    </source>
</evidence>
<evidence type="ECO:0000313" key="11">
    <source>
        <dbReference type="EMBL" id="MEN3930565.1"/>
    </source>
</evidence>
<feature type="transmembrane region" description="Helical" evidence="9">
    <location>
        <begin position="101"/>
        <end position="123"/>
    </location>
</feature>
<dbReference type="RefSeq" id="WP_346336569.1">
    <property type="nucleotide sequence ID" value="NZ_JBBYXI010000002.1"/>
</dbReference>
<keyword evidence="8 9" id="KW-0472">Membrane</keyword>
<feature type="transmembrane region" description="Helical" evidence="9">
    <location>
        <begin position="189"/>
        <end position="206"/>
    </location>
</feature>
<evidence type="ECO:0000259" key="10">
    <source>
        <dbReference type="Pfam" id="PF01061"/>
    </source>
</evidence>
<dbReference type="PANTHER" id="PTHR30413:SF10">
    <property type="entry name" value="CAPSULE POLYSACCHARIDE EXPORT INNER-MEMBRANE PROTEIN CTRC"/>
    <property type="match status" value="1"/>
</dbReference>
<evidence type="ECO:0000256" key="2">
    <source>
        <dbReference type="ARBA" id="ARBA00007783"/>
    </source>
</evidence>
<dbReference type="Proteomes" id="UP001418637">
    <property type="component" value="Unassembled WGS sequence"/>
</dbReference>